<evidence type="ECO:0000313" key="2">
    <source>
        <dbReference type="EMBL" id="MCX9004152.1"/>
    </source>
</evidence>
<evidence type="ECO:0000313" key="5">
    <source>
        <dbReference type="EMBL" id="WOH41587.1"/>
    </source>
</evidence>
<sequence length="138" mass="15056">MKSVKLIVSTMFCGSLLLATVPAHAAYKADETHVIQFKKGTSGADIKGTITGDKTKDYTFVAKKGQTMQAVLKSAWPHPFMSIIAPGEQFIFDGMMSGDTYKNTLPASGKYTIRIYQKGAAKDEGKTNAFQLHMKITN</sequence>
<accession>A0A7I7DJM7</accession>
<dbReference type="Proteomes" id="UP001302613">
    <property type="component" value="Chromosome"/>
</dbReference>
<dbReference type="RefSeq" id="WP_048235434.1">
    <property type="nucleotide sequence ID" value="NZ_AP022389.1"/>
</dbReference>
<reference evidence="4" key="5">
    <citation type="submission" date="2023-11" db="EMBL/GenBank/DDBJ databases">
        <title>Detection of rare carbapenemases in Enterobacterales - comparison of two colorimetric and two CIM-based carbapenemase assays.</title>
        <authorList>
            <person name="Schaffarczyk L."/>
            <person name="Noster J."/>
            <person name="Stelzer Y."/>
            <person name="Sattler J."/>
            <person name="Gatermann S."/>
            <person name="Hamprecht A."/>
        </authorList>
    </citation>
    <scope>NUCLEOTIDE SEQUENCE</scope>
    <source>
        <strain evidence="4">CIM-Carb-133</strain>
    </source>
</reference>
<evidence type="ECO:0000313" key="3">
    <source>
        <dbReference type="EMBL" id="MDN4367399.1"/>
    </source>
</evidence>
<gene>
    <name evidence="2" type="ORF">NLN86_21215</name>
    <name evidence="3" type="ORF">PEY55_03780</name>
    <name evidence="5" type="ORF">RY846_13005</name>
    <name evidence="4" type="ORF">SJ265_08055</name>
</gene>
<dbReference type="Proteomes" id="UP001169985">
    <property type="component" value="Unassembled WGS sequence"/>
</dbReference>
<dbReference type="AlphaFoldDB" id="A0A7I7DJM7"/>
<evidence type="ECO:0000256" key="1">
    <source>
        <dbReference type="SAM" id="SignalP"/>
    </source>
</evidence>
<evidence type="ECO:0000313" key="4">
    <source>
        <dbReference type="EMBL" id="MDX7147735.1"/>
    </source>
</evidence>
<dbReference type="Proteomes" id="UP001271725">
    <property type="component" value="Unassembled WGS sequence"/>
</dbReference>
<reference evidence="5 7" key="4">
    <citation type="submission" date="2023-10" db="EMBL/GenBank/DDBJ databases">
        <title>SFO-1, KPC-2, NDM-1 were first reported in Portuguese citrobacter collected clinically.</title>
        <authorList>
            <person name="Guo K."/>
        </authorList>
    </citation>
    <scope>NUCLEOTIDE SEQUENCE [LARGE SCALE GENOMIC DNA]</scope>
    <source>
        <strain evidence="5 7">L2724hy</strain>
    </source>
</reference>
<keyword evidence="1" id="KW-0732">Signal</keyword>
<reference evidence="3" key="3">
    <citation type="submission" date="2023-01" db="EMBL/GenBank/DDBJ databases">
        <authorList>
            <person name="Hamerlinck H."/>
            <person name="Aerssens A."/>
            <person name="Boelens J."/>
            <person name="Messiaen A.-S."/>
            <person name="Vandendriessche S."/>
            <person name="Velghe A."/>
            <person name="Verhasselt B."/>
            <person name="Leroux-Roels I."/>
        </authorList>
    </citation>
    <scope>NUCLEOTIDE SEQUENCE</scope>
    <source>
        <strain evidence="3">UZG-GERCF-220920-Env23</strain>
    </source>
</reference>
<name>A0A7I7DJM7_9ENTR</name>
<keyword evidence="7" id="KW-1185">Reference proteome</keyword>
<feature type="chain" id="PRO_5044657845" evidence="1">
    <location>
        <begin position="26"/>
        <end position="138"/>
    </location>
</feature>
<proteinExistence type="predicted"/>
<dbReference type="EMBL" id="JAQIHS010000003">
    <property type="protein sequence ID" value="MDN4367399.1"/>
    <property type="molecule type" value="Genomic_DNA"/>
</dbReference>
<dbReference type="Gene3D" id="2.60.120.380">
    <property type="match status" value="1"/>
</dbReference>
<dbReference type="EMBL" id="JANDBG010000026">
    <property type="protein sequence ID" value="MCX9004152.1"/>
    <property type="molecule type" value="Genomic_DNA"/>
</dbReference>
<dbReference type="Proteomes" id="UP001207430">
    <property type="component" value="Unassembled WGS sequence"/>
</dbReference>
<organism evidence="3 6">
    <name type="scientific">Citrobacter portucalensis</name>
    <dbReference type="NCBI Taxonomy" id="1639133"/>
    <lineage>
        <taxon>Bacteria</taxon>
        <taxon>Pseudomonadati</taxon>
        <taxon>Pseudomonadota</taxon>
        <taxon>Gammaproteobacteria</taxon>
        <taxon>Enterobacterales</taxon>
        <taxon>Enterobacteriaceae</taxon>
        <taxon>Citrobacter</taxon>
        <taxon>Citrobacter freundii complex</taxon>
    </lineage>
</organism>
<feature type="signal peptide" evidence="1">
    <location>
        <begin position="1"/>
        <end position="25"/>
    </location>
</feature>
<reference evidence="2" key="1">
    <citation type="submission" date="2022-07" db="EMBL/GenBank/DDBJ databases">
        <title>Genome Sequence of Citrobacter portucalensis from Edible Snails.</title>
        <authorList>
            <person name="Okafor A.C."/>
            <person name="Ogbo F.C."/>
            <person name="Ruppitsch W."/>
            <person name="Allerberger F."/>
        </authorList>
    </citation>
    <scope>NUCLEOTIDE SEQUENCE</scope>
    <source>
        <strain evidence="2">Igbk 7</strain>
    </source>
</reference>
<evidence type="ECO:0000313" key="6">
    <source>
        <dbReference type="Proteomes" id="UP001169985"/>
    </source>
</evidence>
<reference evidence="3" key="2">
    <citation type="journal article" date="2023" name="Antimicrob Resist Infect Control">
        <title>Sanitary installations and wastewater plumbing as reservoir for the long-term circulation and transmission of carbapenemase producing Citrobacter freundii clones in a hospital setting.</title>
        <authorList>
            <person name="Hamerlinck H."/>
            <person name="Aerssens A."/>
            <person name="Boelens J."/>
            <person name="Dehaene A."/>
            <person name="McMahon M."/>
            <person name="Messiaen A.S."/>
            <person name="Vandendriessche S."/>
            <person name="Velghe A."/>
            <person name="Leroux-Roels I."/>
            <person name="Verhasselt B."/>
        </authorList>
    </citation>
    <scope>NUCLEOTIDE SEQUENCE</scope>
    <source>
        <strain evidence="3">UZG-GERCF-220920-Env23</strain>
    </source>
</reference>
<evidence type="ECO:0000313" key="7">
    <source>
        <dbReference type="Proteomes" id="UP001302613"/>
    </source>
</evidence>
<dbReference type="EMBL" id="JAXABJ010000003">
    <property type="protein sequence ID" value="MDX7147735.1"/>
    <property type="molecule type" value="Genomic_DNA"/>
</dbReference>
<dbReference type="EMBL" id="CP136601">
    <property type="protein sequence ID" value="WOH41587.1"/>
    <property type="molecule type" value="Genomic_DNA"/>
</dbReference>
<protein>
    <submittedName>
        <fullName evidence="3">DNA breaking-rejoining protein</fullName>
    </submittedName>
</protein>